<dbReference type="PANTHER" id="PTHR43312">
    <property type="entry name" value="D-THREO-ALDOSE 1-DEHYDROGENASE"/>
    <property type="match status" value="1"/>
</dbReference>
<dbReference type="InterPro" id="IPR036812">
    <property type="entry name" value="NAD(P)_OxRdtase_dom_sf"/>
</dbReference>
<reference evidence="2" key="1">
    <citation type="submission" date="2020-10" db="EMBL/GenBank/DDBJ databases">
        <authorList>
            <person name="Gilroy R."/>
        </authorList>
    </citation>
    <scope>NUCLEOTIDE SEQUENCE</scope>
    <source>
        <strain evidence="2">10532</strain>
    </source>
</reference>
<dbReference type="Proteomes" id="UP000823638">
    <property type="component" value="Unassembled WGS sequence"/>
</dbReference>
<dbReference type="AlphaFoldDB" id="A0A9D9HQR4"/>
<gene>
    <name evidence="2" type="ORF">IAA81_07625</name>
</gene>
<feature type="non-terminal residue" evidence="2">
    <location>
        <position position="80"/>
    </location>
</feature>
<proteinExistence type="predicted"/>
<accession>A0A9D9HQR4</accession>
<feature type="domain" description="NADP-dependent oxidoreductase" evidence="1">
    <location>
        <begin position="14"/>
        <end position="78"/>
    </location>
</feature>
<evidence type="ECO:0000313" key="3">
    <source>
        <dbReference type="Proteomes" id="UP000823638"/>
    </source>
</evidence>
<dbReference type="EMBL" id="JADIMM010000086">
    <property type="protein sequence ID" value="MBO8458081.1"/>
    <property type="molecule type" value="Genomic_DNA"/>
</dbReference>
<dbReference type="PANTHER" id="PTHR43312:SF2">
    <property type="entry name" value="OXIDOREDUCTASE"/>
    <property type="match status" value="1"/>
</dbReference>
<evidence type="ECO:0000259" key="1">
    <source>
        <dbReference type="Pfam" id="PF00248"/>
    </source>
</evidence>
<comment type="caution">
    <text evidence="2">The sequence shown here is derived from an EMBL/GenBank/DDBJ whole genome shotgun (WGS) entry which is preliminary data.</text>
</comment>
<dbReference type="Pfam" id="PF00248">
    <property type="entry name" value="Aldo_ket_red"/>
    <property type="match status" value="1"/>
</dbReference>
<dbReference type="Gene3D" id="3.20.20.100">
    <property type="entry name" value="NADP-dependent oxidoreductase domain"/>
    <property type="match status" value="1"/>
</dbReference>
<protein>
    <submittedName>
        <fullName evidence="2">Aldo/keto reductase</fullName>
    </submittedName>
</protein>
<dbReference type="InterPro" id="IPR023210">
    <property type="entry name" value="NADP_OxRdtase_dom"/>
</dbReference>
<evidence type="ECO:0000313" key="2">
    <source>
        <dbReference type="EMBL" id="MBO8458081.1"/>
    </source>
</evidence>
<reference evidence="2" key="2">
    <citation type="journal article" date="2021" name="PeerJ">
        <title>Extensive microbial diversity within the chicken gut microbiome revealed by metagenomics and culture.</title>
        <authorList>
            <person name="Gilroy R."/>
            <person name="Ravi A."/>
            <person name="Getino M."/>
            <person name="Pursley I."/>
            <person name="Horton D.L."/>
            <person name="Alikhan N.F."/>
            <person name="Baker D."/>
            <person name="Gharbi K."/>
            <person name="Hall N."/>
            <person name="Watson M."/>
            <person name="Adriaenssens E.M."/>
            <person name="Foster-Nyarko E."/>
            <person name="Jarju S."/>
            <person name="Secka A."/>
            <person name="Antonio M."/>
            <person name="Oren A."/>
            <person name="Chaudhuri R.R."/>
            <person name="La Ragione R."/>
            <person name="Hildebrand F."/>
            <person name="Pallen M.J."/>
        </authorList>
    </citation>
    <scope>NUCLEOTIDE SEQUENCE</scope>
    <source>
        <strain evidence="2">10532</strain>
    </source>
</reference>
<organism evidence="2 3">
    <name type="scientific">Candidatus Gallitreponema excrementavium</name>
    <dbReference type="NCBI Taxonomy" id="2840840"/>
    <lineage>
        <taxon>Bacteria</taxon>
        <taxon>Pseudomonadati</taxon>
        <taxon>Spirochaetota</taxon>
        <taxon>Spirochaetia</taxon>
        <taxon>Spirochaetales</taxon>
        <taxon>Candidatus Gallitreponema</taxon>
    </lineage>
</organism>
<dbReference type="InterPro" id="IPR053135">
    <property type="entry name" value="AKR2_Oxidoreductase"/>
</dbReference>
<sequence>MVYKNYQDLKLSALGMGAMRLPVIDGDDAKVDEKAAAEMVAYAMEKGINYYDTAWGYHNGNSEIVMGKILSQYPREQYYL</sequence>
<name>A0A9D9HQR4_9SPIR</name>
<dbReference type="SUPFAM" id="SSF51430">
    <property type="entry name" value="NAD(P)-linked oxidoreductase"/>
    <property type="match status" value="1"/>
</dbReference>